<comment type="caution">
    <text evidence="3">The sequence shown here is derived from an EMBL/GenBank/DDBJ whole genome shotgun (WGS) entry which is preliminary data.</text>
</comment>
<evidence type="ECO:0000313" key="4">
    <source>
        <dbReference type="Proteomes" id="UP000036313"/>
    </source>
</evidence>
<dbReference type="PRINTS" id="PR00080">
    <property type="entry name" value="SDRFAMILY"/>
</dbReference>
<dbReference type="InterPro" id="IPR020904">
    <property type="entry name" value="Sc_DH/Rdtase_CS"/>
</dbReference>
<dbReference type="PANTHER" id="PTHR24321">
    <property type="entry name" value="DEHYDROGENASES, SHORT CHAIN"/>
    <property type="match status" value="1"/>
</dbReference>
<evidence type="ECO:0000256" key="1">
    <source>
        <dbReference type="ARBA" id="ARBA00006484"/>
    </source>
</evidence>
<keyword evidence="2 3" id="KW-0560">Oxidoreductase</keyword>
<dbReference type="EMBL" id="JYNU01000057">
    <property type="protein sequence ID" value="KMO69460.1"/>
    <property type="molecule type" value="Genomic_DNA"/>
</dbReference>
<comment type="similarity">
    <text evidence="1">Belongs to the short-chain dehydrogenases/reductases (SDR) family.</text>
</comment>
<dbReference type="Proteomes" id="UP000036313">
    <property type="component" value="Unassembled WGS sequence"/>
</dbReference>
<name>A0A0J6VEM5_9MYCO</name>
<evidence type="ECO:0000313" key="3">
    <source>
        <dbReference type="EMBL" id="KMO69460.1"/>
    </source>
</evidence>
<dbReference type="PATRIC" id="fig|1807.14.peg.4923"/>
<dbReference type="PROSITE" id="PS00061">
    <property type="entry name" value="ADH_SHORT"/>
    <property type="match status" value="1"/>
</dbReference>
<dbReference type="EC" id="1.1.1.163" evidence="3"/>
<dbReference type="Pfam" id="PF13561">
    <property type="entry name" value="adh_short_C2"/>
    <property type="match status" value="1"/>
</dbReference>
<dbReference type="InterPro" id="IPR036291">
    <property type="entry name" value="NAD(P)-bd_dom_sf"/>
</dbReference>
<proteinExistence type="inferred from homology"/>
<evidence type="ECO:0000256" key="2">
    <source>
        <dbReference type="ARBA" id="ARBA00023002"/>
    </source>
</evidence>
<reference evidence="3 4" key="1">
    <citation type="journal article" date="2015" name="Genome Biol. Evol.">
        <title>Characterization of Three Mycobacterium spp. with Potential Use in Bioremediation by Genome Sequencing and Comparative Genomics.</title>
        <authorList>
            <person name="Das S."/>
            <person name="Pettersson B.M."/>
            <person name="Behra P.R."/>
            <person name="Ramesh M."/>
            <person name="Dasgupta S."/>
            <person name="Bhattacharya A."/>
            <person name="Kirsebom L.A."/>
        </authorList>
    </citation>
    <scope>NUCLEOTIDE SEQUENCE [LARGE SCALE GENOMIC DNA]</scope>
    <source>
        <strain evidence="3 4">DSM 44075</strain>
    </source>
</reference>
<dbReference type="NCBIfam" id="NF005559">
    <property type="entry name" value="PRK07231.1"/>
    <property type="match status" value="1"/>
</dbReference>
<dbReference type="AlphaFoldDB" id="A0A0J6VEM5"/>
<protein>
    <submittedName>
        <fullName evidence="3">Cyclopentanol dehydrogenase</fullName>
        <ecNumber evidence="3">1.1.1.163</ecNumber>
    </submittedName>
</protein>
<accession>A0A0J6VEM5</accession>
<sequence length="264" mass="27404">MTLTLIKGPTVKDGRVAGKIALVTGGARGMGASHVEILARQGATVVFGDVDVDAGRDVEDRLRDNGLDVRFQRLDVASSQDWTDVVHVVREAGGLHVLINNAGVVDTRGAEDTGEGDWARVIDVNQKGVYLALRTLVPVIRDSGGGSIVNVSSVYGLVGAVGYIAYTASKGAVTLMTKSAAATYGPDGIRVNSIHPGAIQTPMLEHELAGLPAGARDGFLEATPLRRFADPAEVSACVLFLASDESSFVTGAELVVDGGLIAAR</sequence>
<dbReference type="PRINTS" id="PR00081">
    <property type="entry name" value="GDHRDH"/>
</dbReference>
<dbReference type="InterPro" id="IPR002347">
    <property type="entry name" value="SDR_fam"/>
</dbReference>
<dbReference type="Gene3D" id="3.40.50.720">
    <property type="entry name" value="NAD(P)-binding Rossmann-like Domain"/>
    <property type="match status" value="1"/>
</dbReference>
<organism evidence="3 4">
    <name type="scientific">Mycolicibacterium obuense</name>
    <dbReference type="NCBI Taxonomy" id="1807"/>
    <lineage>
        <taxon>Bacteria</taxon>
        <taxon>Bacillati</taxon>
        <taxon>Actinomycetota</taxon>
        <taxon>Actinomycetes</taxon>
        <taxon>Mycobacteriales</taxon>
        <taxon>Mycobacteriaceae</taxon>
        <taxon>Mycolicibacterium</taxon>
    </lineage>
</organism>
<dbReference type="PANTHER" id="PTHR24321:SF8">
    <property type="entry name" value="ESTRADIOL 17-BETA-DEHYDROGENASE 8-RELATED"/>
    <property type="match status" value="1"/>
</dbReference>
<gene>
    <name evidence="3" type="primary">cpnA</name>
    <name evidence="3" type="ORF">MOBUDSM44075_04886</name>
</gene>
<dbReference type="GO" id="GO:0055041">
    <property type="term" value="F:cyclopentanol dehydrogenase activity"/>
    <property type="evidence" value="ECO:0007669"/>
    <property type="project" value="UniProtKB-EC"/>
</dbReference>
<dbReference type="SUPFAM" id="SSF51735">
    <property type="entry name" value="NAD(P)-binding Rossmann-fold domains"/>
    <property type="match status" value="1"/>
</dbReference>
<dbReference type="FunFam" id="3.40.50.720:FF:000084">
    <property type="entry name" value="Short-chain dehydrogenase reductase"/>
    <property type="match status" value="1"/>
</dbReference>